<keyword evidence="2" id="KW-1185">Reference proteome</keyword>
<proteinExistence type="predicted"/>
<name>M5DVK4_9GAMM</name>
<dbReference type="AlphaFoldDB" id="M5DVK4"/>
<dbReference type="EMBL" id="HF680312">
    <property type="protein sequence ID" value="CCU73318.1"/>
    <property type="molecule type" value="Genomic_DNA"/>
</dbReference>
<dbReference type="HOGENOM" id="CLU_3391838_0_0_6"/>
<organism evidence="1 2">
    <name type="scientific">Thalassolituus oleivorans MIL-1</name>
    <dbReference type="NCBI Taxonomy" id="1298593"/>
    <lineage>
        <taxon>Bacteria</taxon>
        <taxon>Pseudomonadati</taxon>
        <taxon>Pseudomonadota</taxon>
        <taxon>Gammaproteobacteria</taxon>
        <taxon>Oceanospirillales</taxon>
        <taxon>Oceanospirillaceae</taxon>
        <taxon>Thalassolituus</taxon>
    </lineage>
</organism>
<reference evidence="1 2" key="1">
    <citation type="journal article" date="2013" name="Genome Announc.">
        <title>Genome Sequence of Thalassolituus oleivorans MIL-1 (DSM 14913T).</title>
        <authorList>
            <person name="Golyshin P.N."/>
            <person name="Werner J."/>
            <person name="Chernikova T.N."/>
            <person name="Tran H."/>
            <person name="Ferrer M."/>
            <person name="Yakimov M.M."/>
            <person name="Teeling H."/>
            <person name="Golyshina O.V."/>
        </authorList>
    </citation>
    <scope>NUCLEOTIDE SEQUENCE [LARGE SCALE GENOMIC DNA]</scope>
    <source>
        <strain evidence="1 2">MIL-1</strain>
    </source>
</reference>
<gene>
    <name evidence="1" type="ORF">TOL_2922</name>
</gene>
<evidence type="ECO:0000313" key="1">
    <source>
        <dbReference type="EMBL" id="CCU73318.1"/>
    </source>
</evidence>
<sequence>MASPSTRSLHFFNSNCTHPCSLLTSADTLLKV</sequence>
<dbReference type="Proteomes" id="UP000011866">
    <property type="component" value="Chromosome"/>
</dbReference>
<protein>
    <submittedName>
        <fullName evidence="1">Uncharacterized protein</fullName>
    </submittedName>
</protein>
<evidence type="ECO:0000313" key="2">
    <source>
        <dbReference type="Proteomes" id="UP000011866"/>
    </source>
</evidence>
<dbReference type="KEGG" id="tol:TOL_2922"/>
<accession>M5DVK4</accession>